<reference evidence="1" key="1">
    <citation type="submission" date="2015-06" db="EMBL/GenBank/DDBJ databases">
        <title>Genomic characterization of STP4-a, a novel T4 virulent phage infecting Salmonella.</title>
        <authorList>
            <person name="Li M."/>
            <person name="Wang J."/>
            <person name="Lin H."/>
            <person name="Han F."/>
        </authorList>
    </citation>
    <scope>NUCLEOTIDE SEQUENCE [LARGE SCALE GENOMIC DNA]</scope>
</reference>
<accession>A0A0B4L9E3</accession>
<dbReference type="RefSeq" id="YP_009126377.1">
    <property type="nucleotide sequence ID" value="NC_026607.2"/>
</dbReference>
<evidence type="ECO:0000313" key="2">
    <source>
        <dbReference type="Proteomes" id="UP000032000"/>
    </source>
</evidence>
<gene>
    <name evidence="1" type="ORF">STP4a_170</name>
</gene>
<keyword evidence="2" id="KW-1185">Reference proteome</keyword>
<dbReference type="KEGG" id="vg:23681187"/>
<dbReference type="GeneID" id="23681187"/>
<protein>
    <submittedName>
        <fullName evidence="1">Uncharacterized protein</fullName>
    </submittedName>
</protein>
<organism evidence="1 2">
    <name type="scientific">Salmonella phage STP4-a</name>
    <dbReference type="NCBI Taxonomy" id="1445860"/>
    <lineage>
        <taxon>Viruses</taxon>
        <taxon>Duplodnaviria</taxon>
        <taxon>Heunggongvirae</taxon>
        <taxon>Uroviricota</taxon>
        <taxon>Caudoviricetes</taxon>
        <taxon>Pantevenvirales</taxon>
        <taxon>Straboviridae</taxon>
        <taxon>Tevenvirinae</taxon>
        <taxon>Gelderlandvirus</taxon>
        <taxon>Gelderlandvirus stp4a</taxon>
    </lineage>
</organism>
<name>A0A0B4L9E3_9CAUD</name>
<dbReference type="InterPro" id="IPR021404">
    <property type="entry name" value="Phage_T4_Gp24.3"/>
</dbReference>
<dbReference type="Proteomes" id="UP000032000">
    <property type="component" value="Segment"/>
</dbReference>
<sequence length="80" mass="9199">MIMKTEIKVHMMHENGKSFKDIAKIIGGISAFDAALMFTKVEAARDKAKNKEKIVYRKHLSNIDVNIRRKKLVNKMRGIV</sequence>
<proteinExistence type="predicted"/>
<dbReference type="EMBL" id="KJ000058">
    <property type="protein sequence ID" value="AHJ87024.1"/>
    <property type="molecule type" value="Genomic_DNA"/>
</dbReference>
<evidence type="ECO:0000313" key="1">
    <source>
        <dbReference type="EMBL" id="AHJ87024.1"/>
    </source>
</evidence>
<dbReference type="Pfam" id="PF11242">
    <property type="entry name" value="DUF2774"/>
    <property type="match status" value="1"/>
</dbReference>